<dbReference type="EMBL" id="CAUYUE010000002">
    <property type="protein sequence ID" value="CAK0740948.1"/>
    <property type="molecule type" value="Genomic_DNA"/>
</dbReference>
<feature type="transmembrane region" description="Helical" evidence="2">
    <location>
        <begin position="1398"/>
        <end position="1422"/>
    </location>
</feature>
<keyword evidence="2" id="KW-0472">Membrane</keyword>
<feature type="compositionally biased region" description="Basic residues" evidence="1">
    <location>
        <begin position="1566"/>
        <end position="1576"/>
    </location>
</feature>
<comment type="caution">
    <text evidence="3">The sequence shown here is derived from an EMBL/GenBank/DDBJ whole genome shotgun (WGS) entry which is preliminary data.</text>
</comment>
<sequence length="1576" mass="160280">MGGEAVPSPWTGPISVLRDIGGITAGGQAASHTEALGGSGSSSDDDNLTLSIRRQQASRRKATGSQSDAKGAVHPTVQRLESQFEAAGAPQQLSGTSAASRCDYDGQAAESSSSVAADKGTESHEQASQSTSTADMSQAQQAAAGNGADPSAEQQSFLFSNPTFESYLDSPSDDELAPVEGCTTPRSAIKQQISGSPWLARVQHFIQSPLSAESSPTQAMQSQAAERGPFLQASARLGISQSSTAGSSPLMGSGPAVAGNAAHPGTSPLPARMDNSLLAAPRRPFPGAKPQSSQLSPTRAVWGAHAGSAPVSLQGSPAGLNAAAAAARSGLPLAAQPQSAQHSAVPAQWRAHAGSAPASLLPSPVRHAGAAAASMADSQSGGPAAQSAILTQSSPLPLPEELQLRCLAQPEYAESVAPRKVVQHSSAGHKAAAVLPAEQKQQSMVYRGGILSAAGGAAVLPLGENTLQGSPSLGFSGIGSTPAARTIKGICSFPAAMQAEQISANSGRASVGAVCLSSPAVISLASAGSPGIGSTRAADTVKALEAAANAAASPHDQGPQASPGLGSAGRPLAVGSTPAWNTIKALQRDHSSSRSVSILASGCSETAEAYAPSAPGSFASTANGEVHGSPAKPAHKQPEAESAKGRGLIHWLLLSCVLAAVIGPAALFTIGHIVGSSPGGRERLASGALGGGAASFGRCLQHMHAPESLQSALAGRLGHSYEPQHGRTAQRLMQEAACLVAAAAREGQRGLGAAVPPAARAAHSLHSSAAAFAADVERAVSTGLQVIGPPALACARKLGSGLWQLCPACKAPVLAALQACRQTLQQQRLWLEGGSALSSQLHPAEQLASWAPSKPSDTLAHLMQASKTAAKAALQLFPGCVRTAAHEAWARASTWLGTCATWTPEEQPKLTPLHNAVFLAHDSANFALHGLKQAAGSACVMAEHAGTRWQMAIRSASARAAHLWDLHAAMLRFSSAAAMTDSERDAYLVTKSAHEGVAGDELPESTAPKGMRSWWSSLTGRSGKHASGTAAKASTMSGPSADVLLRDAGASAEANMVSAAQRETEYSSESASTVGLKHVRTADGGSVMWAGQSGQSGQPGEPRGSEIITEDAAGLQDVESAAGGMATWTEQPGEPAQPTVTDSEAEDAGTLHHFQSERGGSITWQGQPAQQQPEQHEPARTDAGTPSESQSNEVTEADSAALQTGLSAHNKAGKACGEERQQIPEEPAAANTEARDRGDRDMEADAPERSGNCSAVAPCEAQAQHADAEIGDLEAWEPASDASGMAGAERGDASTHPGGRQDAQQPAGQVDEAAAAGDAESAASRGSPISDLQGREGCEAPGKESGTGGGASNQDGSKRDAGEAASATLADTVHSPQIQHAQPAGDGNMWTKRKTAEALLRIVTIGTVIAATLGLAAAAAYLRRTSLRPKHTEALQTNLHDQGPALMAQAPPSGTKILVYRGAPLPRAQSVTFQEPLTGCDLLSKAEEECAASPKRAARQPRARAQSSRFAAEPEGTASPAPTPRRSSLRKASWPAAALPASAAKAPASQGRLRSQGASAVEHVRTPRRSRRISGV</sequence>
<feature type="compositionally biased region" description="Polar residues" evidence="1">
    <location>
        <begin position="126"/>
        <end position="137"/>
    </location>
</feature>
<feature type="compositionally biased region" description="Low complexity" evidence="1">
    <location>
        <begin position="1091"/>
        <end position="1102"/>
    </location>
</feature>
<feature type="region of interest" description="Disordered" evidence="1">
    <location>
        <begin position="1492"/>
        <end position="1576"/>
    </location>
</feature>
<feature type="compositionally biased region" description="Polar residues" evidence="1">
    <location>
        <begin position="152"/>
        <end position="164"/>
    </location>
</feature>
<feature type="region of interest" description="Disordered" evidence="1">
    <location>
        <begin position="997"/>
        <end position="1038"/>
    </location>
</feature>
<feature type="region of interest" description="Disordered" evidence="1">
    <location>
        <begin position="241"/>
        <end position="269"/>
    </location>
</feature>
<keyword evidence="2" id="KW-1133">Transmembrane helix</keyword>
<proteinExistence type="predicted"/>
<name>A0AAV1HUY3_9CHLO</name>
<feature type="region of interest" description="Disordered" evidence="1">
    <location>
        <begin position="1086"/>
        <end position="1105"/>
    </location>
</feature>
<feature type="region of interest" description="Disordered" evidence="1">
    <location>
        <begin position="548"/>
        <end position="571"/>
    </location>
</feature>
<feature type="region of interest" description="Disordered" evidence="1">
    <location>
        <begin position="1127"/>
        <end position="1146"/>
    </location>
</feature>
<evidence type="ECO:0000313" key="3">
    <source>
        <dbReference type="EMBL" id="CAK0740948.1"/>
    </source>
</evidence>
<feature type="compositionally biased region" description="Low complexity" evidence="1">
    <location>
        <begin position="1307"/>
        <end position="1324"/>
    </location>
</feature>
<feature type="region of interest" description="Disordered" evidence="1">
    <location>
        <begin position="620"/>
        <end position="641"/>
    </location>
</feature>
<evidence type="ECO:0000256" key="2">
    <source>
        <dbReference type="SAM" id="Phobius"/>
    </source>
</evidence>
<feature type="compositionally biased region" description="Low complexity" evidence="1">
    <location>
        <begin position="1532"/>
        <end position="1549"/>
    </location>
</feature>
<reference evidence="3 4" key="1">
    <citation type="submission" date="2023-10" db="EMBL/GenBank/DDBJ databases">
        <authorList>
            <person name="Maclean D."/>
            <person name="Macfadyen A."/>
        </authorList>
    </citation>
    <scope>NUCLEOTIDE SEQUENCE [LARGE SCALE GENOMIC DNA]</scope>
</reference>
<gene>
    <name evidence="3" type="ORF">CVIRNUC_001289</name>
</gene>
<evidence type="ECO:0000256" key="1">
    <source>
        <dbReference type="SAM" id="MobiDB-lite"/>
    </source>
</evidence>
<feature type="compositionally biased region" description="Polar residues" evidence="1">
    <location>
        <begin position="1184"/>
        <end position="1194"/>
    </location>
</feature>
<feature type="region of interest" description="Disordered" evidence="1">
    <location>
        <begin position="1161"/>
        <end position="1389"/>
    </location>
</feature>
<feature type="compositionally biased region" description="Basic and acidic residues" evidence="1">
    <location>
        <begin position="1333"/>
        <end position="1342"/>
    </location>
</feature>
<evidence type="ECO:0000313" key="4">
    <source>
        <dbReference type="Proteomes" id="UP001314263"/>
    </source>
</evidence>
<keyword evidence="2" id="KW-0812">Transmembrane</keyword>
<feature type="compositionally biased region" description="Basic and acidic residues" evidence="1">
    <location>
        <begin position="1233"/>
        <end position="1248"/>
    </location>
</feature>
<dbReference type="Proteomes" id="UP001314263">
    <property type="component" value="Unassembled WGS sequence"/>
</dbReference>
<feature type="region of interest" description="Disordered" evidence="1">
    <location>
        <begin position="25"/>
        <end position="190"/>
    </location>
</feature>
<keyword evidence="4" id="KW-1185">Reference proteome</keyword>
<organism evidence="3 4">
    <name type="scientific">Coccomyxa viridis</name>
    <dbReference type="NCBI Taxonomy" id="1274662"/>
    <lineage>
        <taxon>Eukaryota</taxon>
        <taxon>Viridiplantae</taxon>
        <taxon>Chlorophyta</taxon>
        <taxon>core chlorophytes</taxon>
        <taxon>Trebouxiophyceae</taxon>
        <taxon>Trebouxiophyceae incertae sedis</taxon>
        <taxon>Coccomyxaceae</taxon>
        <taxon>Coccomyxa</taxon>
    </lineage>
</organism>
<protein>
    <submittedName>
        <fullName evidence="3">Uncharacterized protein</fullName>
    </submittedName>
</protein>
<accession>A0AAV1HUY3</accession>